<evidence type="ECO:0000313" key="3">
    <source>
        <dbReference type="Proteomes" id="UP000093629"/>
    </source>
</evidence>
<sequence>MTYREEITLKEAAARKRCNLQTIRRMIASGQLPAHRFGPRLIRIYADDLEKVGHPLGSAGAA</sequence>
<dbReference type="NCBIfam" id="TIGR01764">
    <property type="entry name" value="excise"/>
    <property type="match status" value="1"/>
</dbReference>
<reference evidence="2 3" key="1">
    <citation type="submission" date="2016-06" db="EMBL/GenBank/DDBJ databases">
        <authorList>
            <person name="Kjaerup R.B."/>
            <person name="Dalgaard T.S."/>
            <person name="Juul-Madsen H.R."/>
        </authorList>
    </citation>
    <scope>NUCLEOTIDE SEQUENCE [LARGE SCALE GENOMIC DNA]</scope>
    <source>
        <strain evidence="2 3">1245139.5</strain>
    </source>
</reference>
<keyword evidence="3" id="KW-1185">Reference proteome</keyword>
<dbReference type="Proteomes" id="UP000093629">
    <property type="component" value="Unassembled WGS sequence"/>
</dbReference>
<protein>
    <recommendedName>
        <fullName evidence="1">Helix-turn-helix domain-containing protein</fullName>
    </recommendedName>
</protein>
<name>A0A1A3MY13_MYCAS</name>
<dbReference type="InterPro" id="IPR041657">
    <property type="entry name" value="HTH_17"/>
</dbReference>
<dbReference type="GO" id="GO:0003677">
    <property type="term" value="F:DNA binding"/>
    <property type="evidence" value="ECO:0007669"/>
    <property type="project" value="InterPro"/>
</dbReference>
<dbReference type="OrthoDB" id="4870800at2"/>
<evidence type="ECO:0000313" key="2">
    <source>
        <dbReference type="EMBL" id="OBK13970.1"/>
    </source>
</evidence>
<evidence type="ECO:0000259" key="1">
    <source>
        <dbReference type="Pfam" id="PF12728"/>
    </source>
</evidence>
<dbReference type="Pfam" id="PF12728">
    <property type="entry name" value="HTH_17"/>
    <property type="match status" value="1"/>
</dbReference>
<dbReference type="AlphaFoldDB" id="A0A1A3MY13"/>
<accession>A0A1A3MY13</accession>
<proteinExistence type="predicted"/>
<dbReference type="InterPro" id="IPR010093">
    <property type="entry name" value="SinI_DNA-bd"/>
</dbReference>
<gene>
    <name evidence="2" type="ORF">A5636_08775</name>
</gene>
<organism evidence="2 3">
    <name type="scientific">Mycobacterium asiaticum</name>
    <dbReference type="NCBI Taxonomy" id="1790"/>
    <lineage>
        <taxon>Bacteria</taxon>
        <taxon>Bacillati</taxon>
        <taxon>Actinomycetota</taxon>
        <taxon>Actinomycetes</taxon>
        <taxon>Mycobacteriales</taxon>
        <taxon>Mycobacteriaceae</taxon>
        <taxon>Mycobacterium</taxon>
    </lineage>
</organism>
<feature type="domain" description="Helix-turn-helix" evidence="1">
    <location>
        <begin position="8"/>
        <end position="51"/>
    </location>
</feature>
<dbReference type="EMBL" id="LZLQ01000105">
    <property type="protein sequence ID" value="OBK13970.1"/>
    <property type="molecule type" value="Genomic_DNA"/>
</dbReference>
<comment type="caution">
    <text evidence="2">The sequence shown here is derived from an EMBL/GenBank/DDBJ whole genome shotgun (WGS) entry which is preliminary data.</text>
</comment>